<dbReference type="EMBL" id="JADKYY010000008">
    <property type="protein sequence ID" value="MBF5027628.1"/>
    <property type="molecule type" value="Genomic_DNA"/>
</dbReference>
<dbReference type="InterPro" id="IPR050721">
    <property type="entry name" value="Trk_Ktr_HKT_K-transport"/>
</dbReference>
<evidence type="ECO:0000259" key="1">
    <source>
        <dbReference type="Pfam" id="PF02254"/>
    </source>
</evidence>
<dbReference type="SUPFAM" id="SSF51735">
    <property type="entry name" value="NAD(P)-binding Rossmann-fold domains"/>
    <property type="match status" value="1"/>
</dbReference>
<dbReference type="InterPro" id="IPR036721">
    <property type="entry name" value="RCK_C_sf"/>
</dbReference>
<reference evidence="2" key="1">
    <citation type="submission" date="2020-11" db="EMBL/GenBank/DDBJ databases">
        <title>Genome seq and assembly of Planobacterium sp.</title>
        <authorList>
            <person name="Chhetri G."/>
        </authorList>
    </citation>
    <scope>NUCLEOTIDE SEQUENCE</scope>
    <source>
        <strain evidence="2">GCR5</strain>
    </source>
</reference>
<dbReference type="Gene3D" id="3.40.50.720">
    <property type="entry name" value="NAD(P)-binding Rossmann-like Domain"/>
    <property type="match status" value="1"/>
</dbReference>
<name>A0A930YWC9_9FLAO</name>
<dbReference type="PANTHER" id="PTHR43833">
    <property type="entry name" value="POTASSIUM CHANNEL PROTEIN 2-RELATED-RELATED"/>
    <property type="match status" value="1"/>
</dbReference>
<dbReference type="GO" id="GO:0006813">
    <property type="term" value="P:potassium ion transport"/>
    <property type="evidence" value="ECO:0007669"/>
    <property type="project" value="InterPro"/>
</dbReference>
<protein>
    <submittedName>
        <fullName evidence="2">TrkA family potassium uptake protein</fullName>
    </submittedName>
</protein>
<keyword evidence="3" id="KW-1185">Reference proteome</keyword>
<dbReference type="RefSeq" id="WP_194739555.1">
    <property type="nucleotide sequence ID" value="NZ_JADKYY010000008.1"/>
</dbReference>
<proteinExistence type="predicted"/>
<dbReference type="AlphaFoldDB" id="A0A930YWC9"/>
<dbReference type="Gene3D" id="3.30.70.1450">
    <property type="entry name" value="Regulator of K+ conductance, C-terminal domain"/>
    <property type="match status" value="1"/>
</dbReference>
<dbReference type="InterPro" id="IPR003148">
    <property type="entry name" value="RCK_N"/>
</dbReference>
<accession>A0A930YWC9</accession>
<dbReference type="InterPro" id="IPR036291">
    <property type="entry name" value="NAD(P)-bd_dom_sf"/>
</dbReference>
<comment type="caution">
    <text evidence="2">The sequence shown here is derived from an EMBL/GenBank/DDBJ whole genome shotgun (WGS) entry which is preliminary data.</text>
</comment>
<sequence length="228" mass="25363">MKFIIVGLGNFGGSLAEKLTQQGNEVIGVDTNPDKVNYFMDKLALAICLNATQQSALEHLPLKNSDVVIVCIGEDEGANIMVTAHFKNMGVNRLISRSINPLHESVLEAIGVSEIVRPEEETAERWAKKLCLKGVVDSFELNKNYSIVEIIAPEKFVGLSFQQVNFRDNYQLLVLTTIKNTQERSFLGKQRVVPTVQGLPNEDTIIEKDDILVLYGANTDLQKFARLT</sequence>
<dbReference type="PANTHER" id="PTHR43833:SF7">
    <property type="entry name" value="KTR SYSTEM POTASSIUM UPTAKE PROTEIN C"/>
    <property type="match status" value="1"/>
</dbReference>
<feature type="domain" description="RCK N-terminal" evidence="1">
    <location>
        <begin position="3"/>
        <end position="118"/>
    </location>
</feature>
<evidence type="ECO:0000313" key="2">
    <source>
        <dbReference type="EMBL" id="MBF5027628.1"/>
    </source>
</evidence>
<dbReference type="Proteomes" id="UP000694480">
    <property type="component" value="Unassembled WGS sequence"/>
</dbReference>
<dbReference type="Pfam" id="PF02254">
    <property type="entry name" value="TrkA_N"/>
    <property type="match status" value="1"/>
</dbReference>
<dbReference type="SUPFAM" id="SSF116726">
    <property type="entry name" value="TrkA C-terminal domain-like"/>
    <property type="match status" value="1"/>
</dbReference>
<organism evidence="2 3">
    <name type="scientific">Planobacterium oryzisoli</name>
    <dbReference type="NCBI Taxonomy" id="2771435"/>
    <lineage>
        <taxon>Bacteria</taxon>
        <taxon>Pseudomonadati</taxon>
        <taxon>Bacteroidota</taxon>
        <taxon>Flavobacteriia</taxon>
        <taxon>Flavobacteriales</taxon>
        <taxon>Weeksellaceae</taxon>
        <taxon>Chryseobacterium group</taxon>
        <taxon>Chryseobacterium</taxon>
    </lineage>
</organism>
<gene>
    <name evidence="2" type="ORF">IC612_07435</name>
</gene>
<evidence type="ECO:0000313" key="3">
    <source>
        <dbReference type="Proteomes" id="UP000694480"/>
    </source>
</evidence>